<dbReference type="Gene3D" id="3.30.450.40">
    <property type="match status" value="1"/>
</dbReference>
<accession>A0A975EQH6</accession>
<proteinExistence type="predicted"/>
<dbReference type="InterPro" id="IPR003018">
    <property type="entry name" value="GAF"/>
</dbReference>
<sequence length="152" mass="16740">MSGEVSILKMIRSTLNADFAAVSRTDLKDGYVSHIVDTDASPTAEKFETPFLSTSCCATVISRQEPLIIEGLTVDDSLPQCPMMKAEGLKAYIGAPLYANGRVVGAVEAMCREPKMWSTLDLEHITKFARLVETLMPVEEIEVHVPRLRLVN</sequence>
<dbReference type="SUPFAM" id="SSF55781">
    <property type="entry name" value="GAF domain-like"/>
    <property type="match status" value="1"/>
</dbReference>
<evidence type="ECO:0000313" key="3">
    <source>
        <dbReference type="Proteomes" id="UP000665026"/>
    </source>
</evidence>
<dbReference type="Pfam" id="PF01590">
    <property type="entry name" value="GAF"/>
    <property type="match status" value="1"/>
</dbReference>
<protein>
    <submittedName>
        <fullName evidence="2">GAF domain-containing protein</fullName>
    </submittedName>
</protein>
<dbReference type="InterPro" id="IPR029016">
    <property type="entry name" value="GAF-like_dom_sf"/>
</dbReference>
<organism evidence="2 3">
    <name type="scientific">Cognatishimia activa</name>
    <dbReference type="NCBI Taxonomy" id="1715691"/>
    <lineage>
        <taxon>Bacteria</taxon>
        <taxon>Pseudomonadati</taxon>
        <taxon>Pseudomonadota</taxon>
        <taxon>Alphaproteobacteria</taxon>
        <taxon>Rhodobacterales</taxon>
        <taxon>Paracoccaceae</taxon>
        <taxon>Cognatishimia</taxon>
    </lineage>
</organism>
<evidence type="ECO:0000259" key="1">
    <source>
        <dbReference type="Pfam" id="PF01590"/>
    </source>
</evidence>
<dbReference type="KEGG" id="cact:HZ995_01995"/>
<dbReference type="Proteomes" id="UP000665026">
    <property type="component" value="Chromosome"/>
</dbReference>
<feature type="domain" description="GAF" evidence="1">
    <location>
        <begin position="7"/>
        <end position="133"/>
    </location>
</feature>
<evidence type="ECO:0000313" key="2">
    <source>
        <dbReference type="EMBL" id="QTN36320.1"/>
    </source>
</evidence>
<name>A0A975EQH6_9RHOB</name>
<gene>
    <name evidence="2" type="ORF">HZ995_01995</name>
</gene>
<reference evidence="2" key="1">
    <citation type="submission" date="2020-07" db="EMBL/GenBank/DDBJ databases">
        <title>Genome sequences of bacteria associated with the marine, planktonic diatom Thalassiosira profunda strain ECT2AJA-044.</title>
        <authorList>
            <person name="Gargas C.B."/>
            <person name="Roberts W.R."/>
            <person name="Alverson A.J."/>
        </authorList>
    </citation>
    <scope>NUCLEOTIDE SEQUENCE</scope>
    <source>
        <strain evidence="2">ECT2AJA-044</strain>
    </source>
</reference>
<dbReference type="RefSeq" id="WP_209357021.1">
    <property type="nucleotide sequence ID" value="NZ_CP060010.1"/>
</dbReference>
<dbReference type="EMBL" id="CP060010">
    <property type="protein sequence ID" value="QTN36320.1"/>
    <property type="molecule type" value="Genomic_DNA"/>
</dbReference>
<dbReference type="AlphaFoldDB" id="A0A975EQH6"/>